<organism evidence="2 3">
    <name type="scientific">Nitratireductor basaltis</name>
    <dbReference type="NCBI Taxonomy" id="472175"/>
    <lineage>
        <taxon>Bacteria</taxon>
        <taxon>Pseudomonadati</taxon>
        <taxon>Pseudomonadota</taxon>
        <taxon>Alphaproteobacteria</taxon>
        <taxon>Hyphomicrobiales</taxon>
        <taxon>Phyllobacteriaceae</taxon>
        <taxon>Nitratireductor</taxon>
    </lineage>
</organism>
<dbReference type="eggNOG" id="ENOG50332HF">
    <property type="taxonomic scope" value="Bacteria"/>
</dbReference>
<keyword evidence="3" id="KW-1185">Reference proteome</keyword>
<name>A0A084UC88_9HYPH</name>
<gene>
    <name evidence="2" type="ORF">EL18_01611</name>
</gene>
<evidence type="ECO:0000256" key="1">
    <source>
        <dbReference type="SAM" id="MobiDB-lite"/>
    </source>
</evidence>
<proteinExistence type="predicted"/>
<reference evidence="2 3" key="1">
    <citation type="submission" date="2014-05" db="EMBL/GenBank/DDBJ databases">
        <title>Draft Genome Sequence of Nitratireductor basaltis Strain UMTGB225, A Marine Bacterium Isolated from Green Barrel Tunicate.</title>
        <authorList>
            <person name="Gan H.Y."/>
        </authorList>
    </citation>
    <scope>NUCLEOTIDE SEQUENCE [LARGE SCALE GENOMIC DNA]</scope>
    <source>
        <strain evidence="2 3">UMTGB225</strain>
    </source>
</reference>
<accession>A0A084UC88</accession>
<protein>
    <submittedName>
        <fullName evidence="2">Uncharacterized protein</fullName>
    </submittedName>
</protein>
<dbReference type="PATRIC" id="fig|472175.3.peg.1619"/>
<evidence type="ECO:0000313" key="2">
    <source>
        <dbReference type="EMBL" id="KFB10574.1"/>
    </source>
</evidence>
<dbReference type="STRING" id="472175.EL18_01611"/>
<feature type="compositionally biased region" description="Basic and acidic residues" evidence="1">
    <location>
        <begin position="8"/>
        <end position="18"/>
    </location>
</feature>
<dbReference type="OrthoDB" id="9809513at2"/>
<dbReference type="AlphaFoldDB" id="A0A084UC88"/>
<dbReference type="Proteomes" id="UP000053675">
    <property type="component" value="Unassembled WGS sequence"/>
</dbReference>
<dbReference type="RefSeq" id="WP_036481572.1">
    <property type="nucleotide sequence ID" value="NZ_JMQM01000001.1"/>
</dbReference>
<evidence type="ECO:0000313" key="3">
    <source>
        <dbReference type="Proteomes" id="UP000053675"/>
    </source>
</evidence>
<dbReference type="EMBL" id="JMQM01000001">
    <property type="protein sequence ID" value="KFB10574.1"/>
    <property type="molecule type" value="Genomic_DNA"/>
</dbReference>
<comment type="caution">
    <text evidence="2">The sequence shown here is derived from an EMBL/GenBank/DDBJ whole genome shotgun (WGS) entry which is preliminary data.</text>
</comment>
<feature type="region of interest" description="Disordered" evidence="1">
    <location>
        <begin position="1"/>
        <end position="24"/>
    </location>
</feature>
<sequence>MFMTAADIDAKLEEEKRSSSAASHSAAWAEGLWAGIEPEIIAEEALETALEELVRMGCEDKFLDLLDQMRSRVIAGDFAAERVCH</sequence>